<organism evidence="1 2">
    <name type="scientific">Cryptolaemus montrouzieri</name>
    <dbReference type="NCBI Taxonomy" id="559131"/>
    <lineage>
        <taxon>Eukaryota</taxon>
        <taxon>Metazoa</taxon>
        <taxon>Ecdysozoa</taxon>
        <taxon>Arthropoda</taxon>
        <taxon>Hexapoda</taxon>
        <taxon>Insecta</taxon>
        <taxon>Pterygota</taxon>
        <taxon>Neoptera</taxon>
        <taxon>Endopterygota</taxon>
        <taxon>Coleoptera</taxon>
        <taxon>Polyphaga</taxon>
        <taxon>Cucujiformia</taxon>
        <taxon>Coccinelloidea</taxon>
        <taxon>Coccinellidae</taxon>
        <taxon>Scymninae</taxon>
        <taxon>Scymnini</taxon>
        <taxon>Cryptolaemus</taxon>
    </lineage>
</organism>
<dbReference type="Proteomes" id="UP001516400">
    <property type="component" value="Unassembled WGS sequence"/>
</dbReference>
<evidence type="ECO:0000313" key="1">
    <source>
        <dbReference type="EMBL" id="KAL3272212.1"/>
    </source>
</evidence>
<gene>
    <name evidence="1" type="ORF">HHI36_022694</name>
</gene>
<proteinExistence type="predicted"/>
<sequence>MKRQQTEITISKFNKLFHHLHIEFPELSDLSSKTLETFDVTKRKKSSVIRIFQDKITKKKKKQQVLGKHDFIETRRNESRDYLQLSAEKCSTTKMSRFQIRDIQNLIGVPQLQQTYPDKIELMFNEIREDYLRVTHAAGIHRKVRGTTEIPGYFDIEPFKYIGRTERYGVFLWLRKELRSKWMLHQPLLRSMIKQFDTLPNILFSMERKSEDKIDFEDLEYEMQKNLMEAGQCIEEFYGKIEMMIENDTTKVHSTLEANYLGKYR</sequence>
<dbReference type="AlphaFoldDB" id="A0ABD2N178"/>
<keyword evidence="2" id="KW-1185">Reference proteome</keyword>
<name>A0ABD2N178_9CUCU</name>
<comment type="caution">
    <text evidence="1">The sequence shown here is derived from an EMBL/GenBank/DDBJ whole genome shotgun (WGS) entry which is preliminary data.</text>
</comment>
<reference evidence="1 2" key="1">
    <citation type="journal article" date="2021" name="BMC Biol.">
        <title>Horizontally acquired antibacterial genes associated with adaptive radiation of ladybird beetles.</title>
        <authorList>
            <person name="Li H.S."/>
            <person name="Tang X.F."/>
            <person name="Huang Y.H."/>
            <person name="Xu Z.Y."/>
            <person name="Chen M.L."/>
            <person name="Du X.Y."/>
            <person name="Qiu B.Y."/>
            <person name="Chen P.T."/>
            <person name="Zhang W."/>
            <person name="Slipinski A."/>
            <person name="Escalona H.E."/>
            <person name="Waterhouse R.M."/>
            <person name="Zwick A."/>
            <person name="Pang H."/>
        </authorList>
    </citation>
    <scope>NUCLEOTIDE SEQUENCE [LARGE SCALE GENOMIC DNA]</scope>
    <source>
        <strain evidence="1">SYSU2018</strain>
    </source>
</reference>
<dbReference type="EMBL" id="JABFTP020000042">
    <property type="protein sequence ID" value="KAL3272212.1"/>
    <property type="molecule type" value="Genomic_DNA"/>
</dbReference>
<accession>A0ABD2N178</accession>
<protein>
    <submittedName>
        <fullName evidence="1">Uncharacterized protein</fullName>
    </submittedName>
</protein>
<evidence type="ECO:0000313" key="2">
    <source>
        <dbReference type="Proteomes" id="UP001516400"/>
    </source>
</evidence>